<gene>
    <name evidence="2" type="ORF">AVDCRST_MAG27-4191</name>
</gene>
<organism evidence="2">
    <name type="scientific">uncultured Craurococcus sp</name>
    <dbReference type="NCBI Taxonomy" id="1135998"/>
    <lineage>
        <taxon>Bacteria</taxon>
        <taxon>Pseudomonadati</taxon>
        <taxon>Pseudomonadota</taxon>
        <taxon>Alphaproteobacteria</taxon>
        <taxon>Acetobacterales</taxon>
        <taxon>Acetobacteraceae</taxon>
        <taxon>Craurococcus</taxon>
        <taxon>environmental samples</taxon>
    </lineage>
</organism>
<feature type="compositionally biased region" description="Basic and acidic residues" evidence="1">
    <location>
        <begin position="103"/>
        <end position="114"/>
    </location>
</feature>
<dbReference type="EMBL" id="CADCTD010000170">
    <property type="protein sequence ID" value="CAA9282374.1"/>
    <property type="molecule type" value="Genomic_DNA"/>
</dbReference>
<feature type="compositionally biased region" description="Basic and acidic residues" evidence="1">
    <location>
        <begin position="133"/>
        <end position="146"/>
    </location>
</feature>
<feature type="compositionally biased region" description="Basic residues" evidence="1">
    <location>
        <begin position="63"/>
        <end position="76"/>
    </location>
</feature>
<dbReference type="AlphaFoldDB" id="A0A6J4JME4"/>
<proteinExistence type="predicted"/>
<feature type="compositionally biased region" description="Basic residues" evidence="1">
    <location>
        <begin position="91"/>
        <end position="102"/>
    </location>
</feature>
<evidence type="ECO:0000256" key="1">
    <source>
        <dbReference type="SAM" id="MobiDB-lite"/>
    </source>
</evidence>
<reference evidence="2" key="1">
    <citation type="submission" date="2020-02" db="EMBL/GenBank/DDBJ databases">
        <authorList>
            <person name="Meier V. D."/>
        </authorList>
    </citation>
    <scope>NUCLEOTIDE SEQUENCE</scope>
    <source>
        <strain evidence="2">AVDCRST_MAG27</strain>
    </source>
</reference>
<feature type="non-terminal residue" evidence="2">
    <location>
        <position position="177"/>
    </location>
</feature>
<accession>A0A6J4JME4</accession>
<protein>
    <submittedName>
        <fullName evidence="2">Stress response diiron-containing protein YciF</fullName>
    </submittedName>
</protein>
<feature type="region of interest" description="Disordered" evidence="1">
    <location>
        <begin position="1"/>
        <end position="177"/>
    </location>
</feature>
<feature type="non-terminal residue" evidence="2">
    <location>
        <position position="1"/>
    </location>
</feature>
<sequence length="177" mass="18862">GRDHQGPARALAAGHLQRREPDPRRLSGGRGGRQLAPAEAGPPRAPRADRAPGGAPRGGLRDARRRARWRELRRHGGLGGGGRRHDGGAGKRSRAGRRPHRRRPEDRALRDRGLRHALLAAEVDGPDQGGRPPRPDPEGGEGDRRAANPACRAGGQPGGDADPAGQRAVGRLARRRL</sequence>
<name>A0A6J4JME4_9PROT</name>
<evidence type="ECO:0000313" key="2">
    <source>
        <dbReference type="EMBL" id="CAA9282374.1"/>
    </source>
</evidence>